<evidence type="ECO:0000313" key="3">
    <source>
        <dbReference type="Proteomes" id="UP000225706"/>
    </source>
</evidence>
<dbReference type="OrthoDB" id="6255742at2759"/>
<dbReference type="STRING" id="50429.A0A2B4SXD8"/>
<name>A0A2B4SXD8_STYPI</name>
<dbReference type="PANTHER" id="PTHR47027:SF25">
    <property type="entry name" value="REVERSE TRANSCRIPTASE DOMAIN-CONTAINING PROTEIN"/>
    <property type="match status" value="1"/>
</dbReference>
<dbReference type="PANTHER" id="PTHR47027">
    <property type="entry name" value="REVERSE TRANSCRIPTASE DOMAIN-CONTAINING PROTEIN"/>
    <property type="match status" value="1"/>
</dbReference>
<feature type="transmembrane region" description="Helical" evidence="1">
    <location>
        <begin position="29"/>
        <end position="48"/>
    </location>
</feature>
<keyword evidence="1" id="KW-0472">Membrane</keyword>
<evidence type="ECO:0000313" key="2">
    <source>
        <dbReference type="EMBL" id="PFX34551.1"/>
    </source>
</evidence>
<comment type="caution">
    <text evidence="2">The sequence shown here is derived from an EMBL/GenBank/DDBJ whole genome shotgun (WGS) entry which is preliminary data.</text>
</comment>
<reference evidence="3" key="1">
    <citation type="journal article" date="2017" name="bioRxiv">
        <title>Comparative analysis of the genomes of Stylophora pistillata and Acropora digitifera provides evidence for extensive differences between species of corals.</title>
        <authorList>
            <person name="Voolstra C.R."/>
            <person name="Li Y."/>
            <person name="Liew Y.J."/>
            <person name="Baumgarten S."/>
            <person name="Zoccola D."/>
            <person name="Flot J.-F."/>
            <person name="Tambutte S."/>
            <person name="Allemand D."/>
            <person name="Aranda M."/>
        </authorList>
    </citation>
    <scope>NUCLEOTIDE SEQUENCE [LARGE SCALE GENOMIC DNA]</scope>
</reference>
<evidence type="ECO:0000256" key="1">
    <source>
        <dbReference type="SAM" id="Phobius"/>
    </source>
</evidence>
<evidence type="ECO:0008006" key="4">
    <source>
        <dbReference type="Google" id="ProtNLM"/>
    </source>
</evidence>
<accession>A0A2B4SXD8</accession>
<sequence length="300" mass="34498">MVKTLSEDCQCSVIDETETTDWFPVMAGVKQGCCISGFLFLLVIDWVMRKNRRGRENRDLMELYDRVAGPGLRGGPRPPILRNKPPSEQTTKLEDNAAKVGLKPNAKNCKAMKANNKNDDKLKVRGSEVEEVETLTYLGANRTKDGGGTADVKKRSLVLSVLLYGYETWKMTKGEEEKLDTVQTKCLRRIFKIRWQHVSNKTVLKMVEAGKISEVRRRGWNWIGLIMRKERNDDCAVALGWTPERRRKRGRPKTTWRRMVEKERNGAGWKTWSAVRHAAADRTQCRKYVQASCASWHREI</sequence>
<dbReference type="Proteomes" id="UP000225706">
    <property type="component" value="Unassembled WGS sequence"/>
</dbReference>
<proteinExistence type="predicted"/>
<gene>
    <name evidence="2" type="ORF">AWC38_SpisGene412</name>
</gene>
<organism evidence="2 3">
    <name type="scientific">Stylophora pistillata</name>
    <name type="common">Smooth cauliflower coral</name>
    <dbReference type="NCBI Taxonomy" id="50429"/>
    <lineage>
        <taxon>Eukaryota</taxon>
        <taxon>Metazoa</taxon>
        <taxon>Cnidaria</taxon>
        <taxon>Anthozoa</taxon>
        <taxon>Hexacorallia</taxon>
        <taxon>Scleractinia</taxon>
        <taxon>Astrocoeniina</taxon>
        <taxon>Pocilloporidae</taxon>
        <taxon>Stylophora</taxon>
    </lineage>
</organism>
<dbReference type="EMBL" id="LSMT01000003">
    <property type="protein sequence ID" value="PFX34551.1"/>
    <property type="molecule type" value="Genomic_DNA"/>
</dbReference>
<keyword evidence="1" id="KW-1133">Transmembrane helix</keyword>
<protein>
    <recommendedName>
        <fullName evidence="4">Reverse transcriptase domain-containing protein</fullName>
    </recommendedName>
</protein>
<keyword evidence="1" id="KW-0812">Transmembrane</keyword>
<dbReference type="AlphaFoldDB" id="A0A2B4SXD8"/>
<keyword evidence="3" id="KW-1185">Reference proteome</keyword>